<feature type="chain" id="PRO_5013196781" evidence="1">
    <location>
        <begin position="22"/>
        <end position="90"/>
    </location>
</feature>
<accession>A0A2A9PIL7</accession>
<dbReference type="AlphaFoldDB" id="A0A2A9PIL7"/>
<evidence type="ECO:0000313" key="2">
    <source>
        <dbReference type="EMBL" id="PFH60881.1"/>
    </source>
</evidence>
<feature type="signal peptide" evidence="1">
    <location>
        <begin position="1"/>
        <end position="21"/>
    </location>
</feature>
<evidence type="ECO:0000313" key="3">
    <source>
        <dbReference type="Proteomes" id="UP000037136"/>
    </source>
</evidence>
<keyword evidence="1" id="KW-0732">Signal</keyword>
<evidence type="ECO:0000256" key="1">
    <source>
        <dbReference type="SAM" id="SignalP"/>
    </source>
</evidence>
<reference evidence="2 3" key="1">
    <citation type="journal article" date="2015" name="BMC Genomics">
        <title>Gene expression during zombie ant biting behavior reflects the complexity underlying fungal parasitic behavioral manipulation.</title>
        <authorList>
            <person name="de Bekker C."/>
            <person name="Ohm R.A."/>
            <person name="Loreto R.G."/>
            <person name="Sebastian A."/>
            <person name="Albert I."/>
            <person name="Merrow M."/>
            <person name="Brachmann A."/>
            <person name="Hughes D.P."/>
        </authorList>
    </citation>
    <scope>NUCLEOTIDE SEQUENCE [LARGE SCALE GENOMIC DNA]</scope>
    <source>
        <strain evidence="2 3">SC16a</strain>
    </source>
</reference>
<protein>
    <submittedName>
        <fullName evidence="2">Uncharacterized protein</fullName>
    </submittedName>
</protein>
<gene>
    <name evidence="2" type="ORF">XA68_10194</name>
</gene>
<dbReference type="OrthoDB" id="10392727at2759"/>
<reference evidence="2 3" key="2">
    <citation type="journal article" date="2017" name="Sci. Rep.">
        <title>Ant-infecting Ophiocordyceps genomes reveal a high diversity of potential behavioral manipulation genes and a possible major role for enterotoxins.</title>
        <authorList>
            <person name="de Bekker C."/>
            <person name="Ohm R.A."/>
            <person name="Evans H.C."/>
            <person name="Brachmann A."/>
            <person name="Hughes D.P."/>
        </authorList>
    </citation>
    <scope>NUCLEOTIDE SEQUENCE [LARGE SCALE GENOMIC DNA]</scope>
    <source>
        <strain evidence="2 3">SC16a</strain>
    </source>
</reference>
<name>A0A2A9PIL7_OPHUN</name>
<sequence>MKLRQIISAIALATLVASSPAAENQLEARRGRRPPEGCHSAISSNCCVPGYCLCKSGAIYELGPGKDENKCKPPGNFIATKLSDHPEYCC</sequence>
<keyword evidence="3" id="KW-1185">Reference proteome</keyword>
<proteinExistence type="predicted"/>
<dbReference type="Proteomes" id="UP000037136">
    <property type="component" value="Unassembled WGS sequence"/>
</dbReference>
<dbReference type="EMBL" id="LAZP02000103">
    <property type="protein sequence ID" value="PFH60881.1"/>
    <property type="molecule type" value="Genomic_DNA"/>
</dbReference>
<organism evidence="2 3">
    <name type="scientific">Ophiocordyceps unilateralis</name>
    <name type="common">Zombie-ant fungus</name>
    <name type="synonym">Torrubia unilateralis</name>
    <dbReference type="NCBI Taxonomy" id="268505"/>
    <lineage>
        <taxon>Eukaryota</taxon>
        <taxon>Fungi</taxon>
        <taxon>Dikarya</taxon>
        <taxon>Ascomycota</taxon>
        <taxon>Pezizomycotina</taxon>
        <taxon>Sordariomycetes</taxon>
        <taxon>Hypocreomycetidae</taxon>
        <taxon>Hypocreales</taxon>
        <taxon>Ophiocordycipitaceae</taxon>
        <taxon>Ophiocordyceps</taxon>
    </lineage>
</organism>
<comment type="caution">
    <text evidence="2">The sequence shown here is derived from an EMBL/GenBank/DDBJ whole genome shotgun (WGS) entry which is preliminary data.</text>
</comment>